<feature type="domain" description="SCP2" evidence="2">
    <location>
        <begin position="22"/>
        <end position="120"/>
    </location>
</feature>
<comment type="function">
    <text evidence="1">Required for ubiquinone (coenzyme Q) biosynthesis. Binds hydrophobic ubiquinone biosynthetic intermediates via its SCP2 domain and is essential for the stability of the Ubi complex. May constitute a docking platform where Ubi enzymes assemble and access their SCP2-bound polyprenyl substrates.</text>
</comment>
<keyword evidence="1" id="KW-0963">Cytoplasm</keyword>
<keyword evidence="4" id="KW-1185">Reference proteome</keyword>
<dbReference type="InterPro" id="IPR038989">
    <property type="entry name" value="UbiJ"/>
</dbReference>
<dbReference type="Pfam" id="PF02036">
    <property type="entry name" value="SCP2"/>
    <property type="match status" value="1"/>
</dbReference>
<name>A0A1T0ATU3_9PAST</name>
<evidence type="ECO:0000313" key="4">
    <source>
        <dbReference type="Proteomes" id="UP000190867"/>
    </source>
</evidence>
<accession>A0A1T0ATU3</accession>
<dbReference type="PANTHER" id="PTHR38693">
    <property type="entry name" value="UBIQUINONE BIOSYNTHESIS PROTEIN UBIJ"/>
    <property type="match status" value="1"/>
</dbReference>
<evidence type="ECO:0000256" key="1">
    <source>
        <dbReference type="HAMAP-Rule" id="MF_02215"/>
    </source>
</evidence>
<comment type="subcellular location">
    <subcellularLocation>
        <location evidence="1">Cytoplasm</location>
    </subcellularLocation>
</comment>
<protein>
    <recommendedName>
        <fullName evidence="1">Ubiquinone biosynthesis accessory factor UbiJ</fullName>
    </recommendedName>
</protein>
<dbReference type="PANTHER" id="PTHR38693:SF1">
    <property type="entry name" value="UBIQUINONE BIOSYNTHESIS ACCESSORY FACTOR UBIJ"/>
    <property type="match status" value="1"/>
</dbReference>
<comment type="pathway">
    <text evidence="1">Cofactor biosynthesis; ubiquinone biosynthesis.</text>
</comment>
<dbReference type="EMBL" id="MUYA01000004">
    <property type="protein sequence ID" value="OOR99792.1"/>
    <property type="molecule type" value="Genomic_DNA"/>
</dbReference>
<dbReference type="GO" id="GO:0005737">
    <property type="term" value="C:cytoplasm"/>
    <property type="evidence" value="ECO:0007669"/>
    <property type="project" value="UniProtKB-SubCell"/>
</dbReference>
<dbReference type="STRING" id="734.B0187_03005"/>
<dbReference type="AlphaFoldDB" id="A0A1T0ATU3"/>
<sequence length="207" mass="23708">MQNLIAQLMLPQFAVGAVETVFNGLLTRSPQTSPILRKLNGKILQIELKQPDLRFFIVFSENRTDWLSHYEDQADCCVQLFAKTLPKLTAKQQLSELINDKSLILTGDIQILQHFSTLLDELEKDPAELLSPVVGDVIAQTSTDFAKKLFGKAKRQFEQNNQHLVENLLNERPVLVHRLQLVDFYDQVSELEKRTNQLAERLAQLKI</sequence>
<dbReference type="RefSeq" id="WP_078236382.1">
    <property type="nucleotide sequence ID" value="NZ_MUYA01000004.1"/>
</dbReference>
<dbReference type="InterPro" id="IPR003033">
    <property type="entry name" value="SCP2_sterol-bd_dom"/>
</dbReference>
<keyword evidence="1" id="KW-0831">Ubiquinone biosynthesis</keyword>
<dbReference type="UniPathway" id="UPA00232"/>
<dbReference type="SUPFAM" id="SSF55718">
    <property type="entry name" value="SCP-like"/>
    <property type="match status" value="1"/>
</dbReference>
<gene>
    <name evidence="1" type="primary">ubiJ</name>
    <name evidence="3" type="ORF">B0187_03005</name>
</gene>
<organism evidence="3 4">
    <name type="scientific">Haemophilus paracuniculus</name>
    <dbReference type="NCBI Taxonomy" id="734"/>
    <lineage>
        <taxon>Bacteria</taxon>
        <taxon>Pseudomonadati</taxon>
        <taxon>Pseudomonadota</taxon>
        <taxon>Gammaproteobacteria</taxon>
        <taxon>Pasteurellales</taxon>
        <taxon>Pasteurellaceae</taxon>
        <taxon>Haemophilus</taxon>
    </lineage>
</organism>
<dbReference type="OrthoDB" id="5801225at2"/>
<reference evidence="3 4" key="1">
    <citation type="submission" date="2017-02" db="EMBL/GenBank/DDBJ databases">
        <title>Draft genome sequence of Haemophilus paracuniculus CCUG 43573 type strain.</title>
        <authorList>
            <person name="Engstrom-Jakobsson H."/>
            <person name="Salva-Serra F."/>
            <person name="Thorell K."/>
            <person name="Gonzales-Siles L."/>
            <person name="Karlsson R."/>
            <person name="Boulund F."/>
            <person name="Engstrand L."/>
            <person name="Kristiansson E."/>
            <person name="Moore E."/>
        </authorList>
    </citation>
    <scope>NUCLEOTIDE SEQUENCE [LARGE SCALE GENOMIC DNA]</scope>
    <source>
        <strain evidence="3 4">CCUG 43573</strain>
    </source>
</reference>
<dbReference type="GO" id="GO:0006744">
    <property type="term" value="P:ubiquinone biosynthetic process"/>
    <property type="evidence" value="ECO:0007669"/>
    <property type="project" value="UniProtKB-UniRule"/>
</dbReference>
<evidence type="ECO:0000259" key="2">
    <source>
        <dbReference type="Pfam" id="PF02036"/>
    </source>
</evidence>
<comment type="similarity">
    <text evidence="1">Belongs to the UbiJ family.</text>
</comment>
<dbReference type="Proteomes" id="UP000190867">
    <property type="component" value="Unassembled WGS sequence"/>
</dbReference>
<evidence type="ECO:0000313" key="3">
    <source>
        <dbReference type="EMBL" id="OOR99792.1"/>
    </source>
</evidence>
<proteinExistence type="inferred from homology"/>
<comment type="caution">
    <text evidence="3">The sequence shown here is derived from an EMBL/GenBank/DDBJ whole genome shotgun (WGS) entry which is preliminary data.</text>
</comment>
<dbReference type="InterPro" id="IPR036527">
    <property type="entry name" value="SCP2_sterol-bd_dom_sf"/>
</dbReference>
<dbReference type="HAMAP" id="MF_02215">
    <property type="entry name" value="UbiJ"/>
    <property type="match status" value="1"/>
</dbReference>